<evidence type="ECO:0000256" key="4">
    <source>
        <dbReference type="ARBA" id="ARBA00022490"/>
    </source>
</evidence>
<dbReference type="InterPro" id="IPR003017">
    <property type="entry name" value="Amphiphysin_1"/>
</dbReference>
<feature type="compositionally biased region" description="Acidic residues" evidence="8">
    <location>
        <begin position="517"/>
        <end position="526"/>
    </location>
</feature>
<evidence type="ECO:0000256" key="6">
    <source>
        <dbReference type="ARBA" id="ARBA00023136"/>
    </source>
</evidence>
<gene>
    <name evidence="10" type="ORF">AGOR_G00177450</name>
</gene>
<feature type="region of interest" description="Disordered" evidence="8">
    <location>
        <begin position="934"/>
        <end position="1188"/>
    </location>
</feature>
<dbReference type="GO" id="GO:0048488">
    <property type="term" value="P:synaptic vesicle endocytosis"/>
    <property type="evidence" value="ECO:0007669"/>
    <property type="project" value="TreeGrafter"/>
</dbReference>
<feature type="compositionally biased region" description="Low complexity" evidence="8">
    <location>
        <begin position="960"/>
        <end position="971"/>
    </location>
</feature>
<dbReference type="InterPro" id="IPR027267">
    <property type="entry name" value="AH/BAR_dom_sf"/>
</dbReference>
<evidence type="ECO:0000256" key="5">
    <source>
        <dbReference type="ARBA" id="ARBA00023054"/>
    </source>
</evidence>
<keyword evidence="6" id="KW-0472">Membrane</keyword>
<feature type="region of interest" description="Disordered" evidence="8">
    <location>
        <begin position="436"/>
        <end position="717"/>
    </location>
</feature>
<feature type="compositionally biased region" description="Low complexity" evidence="8">
    <location>
        <begin position="1076"/>
        <end position="1089"/>
    </location>
</feature>
<dbReference type="InterPro" id="IPR003005">
    <property type="entry name" value="Amphiphysin"/>
</dbReference>
<dbReference type="InterPro" id="IPR004148">
    <property type="entry name" value="BAR_dom"/>
</dbReference>
<evidence type="ECO:0000256" key="7">
    <source>
        <dbReference type="SAM" id="Coils"/>
    </source>
</evidence>
<evidence type="ECO:0000256" key="8">
    <source>
        <dbReference type="SAM" id="MobiDB-lite"/>
    </source>
</evidence>
<dbReference type="CDD" id="cd07611">
    <property type="entry name" value="BAR_Amphiphysin_I_II"/>
    <property type="match status" value="1"/>
</dbReference>
<dbReference type="Proteomes" id="UP000829720">
    <property type="component" value="Unassembled WGS sequence"/>
</dbReference>
<feature type="compositionally biased region" description="Low complexity" evidence="8">
    <location>
        <begin position="535"/>
        <end position="550"/>
    </location>
</feature>
<dbReference type="PRINTS" id="PR01251">
    <property type="entry name" value="AMPHIPHYSIN"/>
</dbReference>
<dbReference type="AlphaFoldDB" id="A0A8T3D0V7"/>
<dbReference type="PANTHER" id="PTHR46514:SF2">
    <property type="entry name" value="AMPHIPHYSIN"/>
    <property type="match status" value="1"/>
</dbReference>
<feature type="compositionally biased region" description="Basic residues" evidence="8">
    <location>
        <begin position="1162"/>
        <end position="1174"/>
    </location>
</feature>
<dbReference type="GO" id="GO:0005543">
    <property type="term" value="F:phospholipid binding"/>
    <property type="evidence" value="ECO:0007669"/>
    <property type="project" value="TreeGrafter"/>
</dbReference>
<feature type="compositionally biased region" description="Low complexity" evidence="8">
    <location>
        <begin position="578"/>
        <end position="591"/>
    </location>
</feature>
<dbReference type="PANTHER" id="PTHR46514">
    <property type="entry name" value="AMPHIPHYSIN"/>
    <property type="match status" value="1"/>
</dbReference>
<evidence type="ECO:0000313" key="10">
    <source>
        <dbReference type="EMBL" id="KAI1889274.1"/>
    </source>
</evidence>
<keyword evidence="11" id="KW-1185">Reference proteome</keyword>
<dbReference type="EMBL" id="JAERUA010000016">
    <property type="protein sequence ID" value="KAI1889274.1"/>
    <property type="molecule type" value="Genomic_DNA"/>
</dbReference>
<feature type="region of interest" description="Disordered" evidence="8">
    <location>
        <begin position="245"/>
        <end position="315"/>
    </location>
</feature>
<feature type="domain" description="BAR" evidence="9">
    <location>
        <begin position="24"/>
        <end position="240"/>
    </location>
</feature>
<protein>
    <recommendedName>
        <fullName evidence="9">BAR domain-containing protein</fullName>
    </recommendedName>
</protein>
<feature type="compositionally biased region" description="Low complexity" evidence="8">
    <location>
        <begin position="1040"/>
        <end position="1068"/>
    </location>
</feature>
<feature type="compositionally biased region" description="Basic and acidic residues" evidence="8">
    <location>
        <begin position="1107"/>
        <end position="1122"/>
    </location>
</feature>
<feature type="coiled-coil region" evidence="7">
    <location>
        <begin position="152"/>
        <end position="186"/>
    </location>
</feature>
<organism evidence="10 11">
    <name type="scientific">Albula goreensis</name>
    <dbReference type="NCBI Taxonomy" id="1534307"/>
    <lineage>
        <taxon>Eukaryota</taxon>
        <taxon>Metazoa</taxon>
        <taxon>Chordata</taxon>
        <taxon>Craniata</taxon>
        <taxon>Vertebrata</taxon>
        <taxon>Euteleostomi</taxon>
        <taxon>Actinopterygii</taxon>
        <taxon>Neopterygii</taxon>
        <taxon>Teleostei</taxon>
        <taxon>Albuliformes</taxon>
        <taxon>Albulidae</taxon>
        <taxon>Albula</taxon>
    </lineage>
</organism>
<sequence>MADIKTGIFAKNVQKRLSRAQEKVLQKLGKADETKDEQFEVFVQNFKKQEVEGSRLQREMKAYLAAVKGMQQASMNLTESLHEVYEPEWHGKDDVLTIGKNCDALWEDFHQKLVDSSLITLDTYLGQFPDIKTRIAKRSRKLIDYDSARHHLETLQASNIRNERKISKAEEEFNKAQKVFDELNIDLQEELPSLWDSRVGFYVNTFKNVTNLESKFHREIALLCHKLYEVMTKLGEQHADKAFTIQGAPSDSGPLRLARTPSPPEDESPPAASPVASPNHMLAPVSPGPPRPKSPSQLRKGPPVPPPPKVTPTKELHQEQIINLFDDNFVPEISVTTPSQNQAAGESLLDLDFDPFKPESTTPIGQSQSPMSQTLPWDLWTAPAAPPQPVSNDSIAASIFRLEAGQSVLETNVGRLGFVATAAPDSLSLCNLAGEEGTESRGAVEVRGPLSDPGTYGSSGPTWAADFSSPAATGENGGETETDEVDFPPPPLPEEEEQIPMEDESQICAKSEKEEKEEGEEKEEEGSDRPPDNIQAAEATQEQGEAAGTEVRSWEPNQCPDPKPDRDPCAVGEGGSQLGQEGAEQPEQGGEQEQGGEDTESQDQVTAQHETSVSHQGSIDRAVQEIKTGSSLESQPENGGSANAGEAVPSAELSTEEVVKQLGGSVGQEAPVLDQAQSSSDVGVVTEPVEANWAEPKADDTTVVGPPNVLFTGTQSEATNTVNIQSDLTNQQSVLGEPARDGRLADGLGFGTDPFTETQMGGTDGGWSADPFAADSSQIWPDDWEPGAGGDEWGFPDGSESQPKGLAQWSAFPDPAAEREGSSSPWQEVSGSSGFFSNDGLGDFLPGWGDGGQNEDSSAASRGGGSGEQEAPFGSREEPSARKGACFDAQSSRDGSVDTTNSDLSEDEIANRRYGKLYRQIDAEKEEVSNNAFNGFSQMDAGSSVFATDSNQSVFDTMPKAEAAPPGAEKGAISEPASEPGQTQEPSAAIAEVTAQANTEANAEATAEASAETGAEAAGTSPPTEKPADVTEAEVPEPPVSAETESAEIAPTAQAEAEPPAEAPAESSPVDEVEKASPSAEVPAASEDAGSPKERVPPVAPEVAEESGNKEVNEDSGAKEENMPIPSVVIEPASSNEGDDDRDGDITSPTAAPSDNGELPRVRHPKRAPPPRRLTKLERQLAPVSPLGSSLRYSLNLQVTTHSLNLQHNKTLLQTDTDT</sequence>
<keyword evidence="3" id="KW-0728">SH3 domain</keyword>
<proteinExistence type="predicted"/>
<dbReference type="PRINTS" id="PR01252">
    <property type="entry name" value="AMPHIPHYSIN1"/>
</dbReference>
<feature type="compositionally biased region" description="Low complexity" evidence="8">
    <location>
        <begin position="269"/>
        <end position="278"/>
    </location>
</feature>
<evidence type="ECO:0000256" key="2">
    <source>
        <dbReference type="ARBA" id="ARBA00004496"/>
    </source>
</evidence>
<reference evidence="10" key="1">
    <citation type="submission" date="2021-01" db="EMBL/GenBank/DDBJ databases">
        <authorList>
            <person name="Zahm M."/>
            <person name="Roques C."/>
            <person name="Cabau C."/>
            <person name="Klopp C."/>
            <person name="Donnadieu C."/>
            <person name="Jouanno E."/>
            <person name="Lampietro C."/>
            <person name="Louis A."/>
            <person name="Herpin A."/>
            <person name="Echchiki A."/>
            <person name="Berthelot C."/>
            <person name="Parey E."/>
            <person name="Roest-Crollius H."/>
            <person name="Braasch I."/>
            <person name="Postlethwait J."/>
            <person name="Bobe J."/>
            <person name="Montfort J."/>
            <person name="Bouchez O."/>
            <person name="Begum T."/>
            <person name="Mejri S."/>
            <person name="Adams A."/>
            <person name="Chen W.-J."/>
            <person name="Guiguen Y."/>
        </authorList>
    </citation>
    <scope>NUCLEOTIDE SEQUENCE</scope>
    <source>
        <tissue evidence="10">Blood</tissue>
    </source>
</reference>
<evidence type="ECO:0000313" key="11">
    <source>
        <dbReference type="Proteomes" id="UP000829720"/>
    </source>
</evidence>
<dbReference type="Gene3D" id="1.20.1270.60">
    <property type="entry name" value="Arfaptin homology (AH) domain/BAR domain"/>
    <property type="match status" value="1"/>
</dbReference>
<comment type="caution">
    <text evidence="10">The sequence shown here is derived from an EMBL/GenBank/DDBJ whole genome shotgun (WGS) entry which is preliminary data.</text>
</comment>
<dbReference type="Pfam" id="PF03114">
    <property type="entry name" value="BAR"/>
    <property type="match status" value="1"/>
</dbReference>
<dbReference type="OrthoDB" id="446293at2759"/>
<dbReference type="FunFam" id="1.20.1270.60:FF:000013">
    <property type="entry name" value="Amphiphysin isoform 2"/>
    <property type="match status" value="1"/>
</dbReference>
<keyword evidence="5 7" id="KW-0175">Coiled coil</keyword>
<feature type="compositionally biased region" description="Polar residues" evidence="8">
    <location>
        <begin position="602"/>
        <end position="617"/>
    </location>
</feature>
<feature type="compositionally biased region" description="Acidic residues" evidence="8">
    <location>
        <begin position="493"/>
        <end position="505"/>
    </location>
</feature>
<feature type="compositionally biased region" description="Polar residues" evidence="8">
    <location>
        <begin position="889"/>
        <end position="903"/>
    </location>
</feature>
<evidence type="ECO:0000259" key="9">
    <source>
        <dbReference type="PROSITE" id="PS51021"/>
    </source>
</evidence>
<evidence type="ECO:0000256" key="1">
    <source>
        <dbReference type="ARBA" id="ARBA00004308"/>
    </source>
</evidence>
<dbReference type="PROSITE" id="PS51021">
    <property type="entry name" value="BAR"/>
    <property type="match status" value="1"/>
</dbReference>
<feature type="compositionally biased region" description="Polar residues" evidence="8">
    <location>
        <begin position="627"/>
        <end position="641"/>
    </location>
</feature>
<keyword evidence="4" id="KW-0963">Cytoplasm</keyword>
<feature type="compositionally biased region" description="Polar residues" evidence="8">
    <location>
        <begin position="934"/>
        <end position="955"/>
    </location>
</feature>
<accession>A0A8T3D0V7</accession>
<dbReference type="SMART" id="SM00721">
    <property type="entry name" value="BAR"/>
    <property type="match status" value="1"/>
</dbReference>
<feature type="compositionally biased region" description="Polar residues" evidence="8">
    <location>
        <begin position="822"/>
        <end position="836"/>
    </location>
</feature>
<feature type="compositionally biased region" description="Low complexity" evidence="8">
    <location>
        <begin position="991"/>
        <end position="1021"/>
    </location>
</feature>
<dbReference type="SUPFAM" id="SSF103657">
    <property type="entry name" value="BAR/IMD domain-like"/>
    <property type="match status" value="1"/>
</dbReference>
<name>A0A8T3D0V7_9TELE</name>
<evidence type="ECO:0000256" key="3">
    <source>
        <dbReference type="ARBA" id="ARBA00022443"/>
    </source>
</evidence>
<dbReference type="GO" id="GO:0005886">
    <property type="term" value="C:plasma membrane"/>
    <property type="evidence" value="ECO:0007669"/>
    <property type="project" value="TreeGrafter"/>
</dbReference>
<dbReference type="GO" id="GO:0008021">
    <property type="term" value="C:synaptic vesicle"/>
    <property type="evidence" value="ECO:0007669"/>
    <property type="project" value="TreeGrafter"/>
</dbReference>
<feature type="region of interest" description="Disordered" evidence="8">
    <location>
        <begin position="736"/>
        <end position="908"/>
    </location>
</feature>
<comment type="subcellular location">
    <subcellularLocation>
        <location evidence="2">Cytoplasm</location>
    </subcellularLocation>
    <subcellularLocation>
        <location evidence="1">Endomembrane system</location>
    </subcellularLocation>
</comment>